<dbReference type="Gene3D" id="2.40.30.10">
    <property type="entry name" value="Translation factors"/>
    <property type="match status" value="1"/>
</dbReference>
<feature type="binding site" evidence="15 16">
    <location>
        <begin position="52"/>
        <end position="55"/>
    </location>
    <ligand>
        <name>FAD</name>
        <dbReference type="ChEBI" id="CHEBI:57692"/>
    </ligand>
</feature>
<evidence type="ECO:0000256" key="3">
    <source>
        <dbReference type="ARBA" id="ARBA00011669"/>
    </source>
</evidence>
<dbReference type="GO" id="GO:0050660">
    <property type="term" value="F:flavin adenine dinucleotide binding"/>
    <property type="evidence" value="ECO:0007669"/>
    <property type="project" value="InterPro"/>
</dbReference>
<dbReference type="Gene3D" id="2.10.240.10">
    <property type="entry name" value="Dihydroorotate dehydrogenase, electron transfer subunit"/>
    <property type="match status" value="1"/>
</dbReference>
<dbReference type="InterPro" id="IPR012165">
    <property type="entry name" value="Cyt_c3_hydrogenase_gsu"/>
</dbReference>
<feature type="binding site" evidence="15 17">
    <location>
        <position position="228"/>
    </location>
    <ligand>
        <name>[2Fe-2S] cluster</name>
        <dbReference type="ChEBI" id="CHEBI:190135"/>
    </ligand>
</feature>
<dbReference type="InterPro" id="IPR050353">
    <property type="entry name" value="PyrK_electron_transfer"/>
</dbReference>
<evidence type="ECO:0000256" key="17">
    <source>
        <dbReference type="PIRSR" id="PIRSR006816-2"/>
    </source>
</evidence>
<feature type="domain" description="FAD-binding FR-type" evidence="18">
    <location>
        <begin position="2"/>
        <end position="101"/>
    </location>
</feature>
<evidence type="ECO:0000259" key="18">
    <source>
        <dbReference type="PROSITE" id="PS51384"/>
    </source>
</evidence>
<dbReference type="Pfam" id="PF00175">
    <property type="entry name" value="NAD_binding_1"/>
    <property type="match status" value="1"/>
</dbReference>
<dbReference type="GO" id="GO:0046872">
    <property type="term" value="F:metal ion binding"/>
    <property type="evidence" value="ECO:0007669"/>
    <property type="project" value="UniProtKB-KW"/>
</dbReference>
<comment type="function">
    <text evidence="15">Responsible for channeling the electrons from the oxidation of dihydroorotate from the FMN redox center in the PyrD type B subunit to the ultimate electron acceptor NAD(+).</text>
</comment>
<evidence type="ECO:0000256" key="12">
    <source>
        <dbReference type="ARBA" id="ARBA00023014"/>
    </source>
</evidence>
<keyword evidence="8 15" id="KW-0274">FAD</keyword>
<keyword evidence="11 15" id="KW-0408">Iron</keyword>
<dbReference type="GO" id="GO:0044205">
    <property type="term" value="P:'de novo' UMP biosynthetic process"/>
    <property type="evidence" value="ECO:0007669"/>
    <property type="project" value="UniProtKB-UniRule"/>
</dbReference>
<evidence type="ECO:0000256" key="15">
    <source>
        <dbReference type="HAMAP-Rule" id="MF_01211"/>
    </source>
</evidence>
<dbReference type="GO" id="GO:0009055">
    <property type="term" value="F:electron transfer activity"/>
    <property type="evidence" value="ECO:0007669"/>
    <property type="project" value="UniProtKB-UniRule"/>
</dbReference>
<dbReference type="FunFam" id="2.10.240.10:FF:000001">
    <property type="entry name" value="Dihydroorotate dehydrogenase B (NAD(+)), electron transfer subunit"/>
    <property type="match status" value="1"/>
</dbReference>
<evidence type="ECO:0000256" key="16">
    <source>
        <dbReference type="PIRSR" id="PIRSR006816-1"/>
    </source>
</evidence>
<evidence type="ECO:0000256" key="10">
    <source>
        <dbReference type="ARBA" id="ARBA00022982"/>
    </source>
</evidence>
<dbReference type="PANTHER" id="PTHR43513:SF3">
    <property type="entry name" value="DIHYDROOROTATE DEHYDROGENASE B (NAD(+)), ELECTRON TRANSFER SUBUNIT-RELATED"/>
    <property type="match status" value="1"/>
</dbReference>
<dbReference type="Proteomes" id="UP001156102">
    <property type="component" value="Unassembled WGS sequence"/>
</dbReference>
<comment type="cofactor">
    <cofactor evidence="15 16">
        <name>FAD</name>
        <dbReference type="ChEBI" id="CHEBI:57692"/>
    </cofactor>
    <text evidence="15 16">Binds 1 FAD per subunit.</text>
</comment>
<evidence type="ECO:0000256" key="14">
    <source>
        <dbReference type="ARBA" id="ARBA00082223"/>
    </source>
</evidence>
<evidence type="ECO:0000256" key="1">
    <source>
        <dbReference type="ARBA" id="ARBA00004715"/>
    </source>
</evidence>
<dbReference type="InterPro" id="IPR017938">
    <property type="entry name" value="Riboflavin_synthase-like_b-brl"/>
</dbReference>
<comment type="pathway">
    <text evidence="1 15">Pyrimidine metabolism; UMP biosynthesis via de novo pathway; orotate from (S)-dihydroorotate (NAD(+) route): step 1/1.</text>
</comment>
<dbReference type="PANTHER" id="PTHR43513">
    <property type="entry name" value="DIHYDROOROTATE DEHYDROGENASE B (NAD(+)), ELECTRON TRANSFER SUBUNIT"/>
    <property type="match status" value="1"/>
</dbReference>
<feature type="binding site" evidence="15 17">
    <location>
        <position position="225"/>
    </location>
    <ligand>
        <name>[2Fe-2S] cluster</name>
        <dbReference type="ChEBI" id="CHEBI:190135"/>
    </ligand>
</feature>
<dbReference type="GO" id="GO:0016491">
    <property type="term" value="F:oxidoreductase activity"/>
    <property type="evidence" value="ECO:0007669"/>
    <property type="project" value="InterPro"/>
</dbReference>
<dbReference type="AlphaFoldDB" id="A0AA41X7F6"/>
<evidence type="ECO:0000256" key="4">
    <source>
        <dbReference type="ARBA" id="ARBA00022448"/>
    </source>
</evidence>
<evidence type="ECO:0000256" key="11">
    <source>
        <dbReference type="ARBA" id="ARBA00023004"/>
    </source>
</evidence>
<keyword evidence="5 15" id="KW-0285">Flavoprotein</keyword>
<dbReference type="GO" id="GO:0051537">
    <property type="term" value="F:2 iron, 2 sulfur cluster binding"/>
    <property type="evidence" value="ECO:0007669"/>
    <property type="project" value="UniProtKB-KW"/>
</dbReference>
<organism evidence="19 20">
    <name type="scientific">Ectobacillus ponti</name>
    <dbReference type="NCBI Taxonomy" id="2961894"/>
    <lineage>
        <taxon>Bacteria</taxon>
        <taxon>Bacillati</taxon>
        <taxon>Bacillota</taxon>
        <taxon>Bacilli</taxon>
        <taxon>Bacillales</taxon>
        <taxon>Bacillaceae</taxon>
        <taxon>Ectobacillus</taxon>
    </lineage>
</organism>
<comment type="cofactor">
    <cofactor evidence="15">
        <name>[2Fe-2S] cluster</name>
        <dbReference type="ChEBI" id="CHEBI:190135"/>
    </cofactor>
    <text evidence="15">Binds 1 [2Fe-2S] cluster per subunit.</text>
</comment>
<proteinExistence type="inferred from homology"/>
<comment type="caution">
    <text evidence="19">The sequence shown here is derived from an EMBL/GenBank/DDBJ whole genome shotgun (WGS) entry which is preliminary data.</text>
</comment>
<dbReference type="InterPro" id="IPR039261">
    <property type="entry name" value="FNR_nucleotide-bd"/>
</dbReference>
<keyword evidence="4 15" id="KW-0813">Transport</keyword>
<feature type="binding site" evidence="15 16">
    <location>
        <begin position="76"/>
        <end position="77"/>
    </location>
    <ligand>
        <name>FAD</name>
        <dbReference type="ChEBI" id="CHEBI:57692"/>
    </ligand>
</feature>
<name>A0AA41X7F6_9BACI</name>
<evidence type="ECO:0000256" key="9">
    <source>
        <dbReference type="ARBA" id="ARBA00022975"/>
    </source>
</evidence>
<keyword evidence="12 15" id="KW-0411">Iron-sulfur</keyword>
<dbReference type="InterPro" id="IPR037117">
    <property type="entry name" value="Dihydroorotate_DH_ele_sf"/>
</dbReference>
<evidence type="ECO:0000256" key="8">
    <source>
        <dbReference type="ARBA" id="ARBA00022827"/>
    </source>
</evidence>
<keyword evidence="6 15" id="KW-0001">2Fe-2S</keyword>
<dbReference type="FunFam" id="3.40.50.80:FF:000017">
    <property type="entry name" value="Dihydroorotate dehydrogenase B (NAD(+)), electron transfer subunit"/>
    <property type="match status" value="1"/>
</dbReference>
<feature type="binding site" evidence="15 17">
    <location>
        <position position="245"/>
    </location>
    <ligand>
        <name>[2Fe-2S] cluster</name>
        <dbReference type="ChEBI" id="CHEBI:190135"/>
    </ligand>
</feature>
<dbReference type="Gene3D" id="3.40.50.80">
    <property type="entry name" value="Nucleotide-binding domain of ferredoxin-NADP reductase (FNR) module"/>
    <property type="match status" value="1"/>
</dbReference>
<evidence type="ECO:0000313" key="20">
    <source>
        <dbReference type="Proteomes" id="UP001156102"/>
    </source>
</evidence>
<gene>
    <name evidence="15" type="primary">pyrK</name>
    <name evidence="19" type="ORF">NK662_16980</name>
</gene>
<keyword evidence="10 15" id="KW-0249">Electron transport</keyword>
<evidence type="ECO:0000256" key="13">
    <source>
        <dbReference type="ARBA" id="ARBA00069792"/>
    </source>
</evidence>
<dbReference type="PRINTS" id="PR00409">
    <property type="entry name" value="PHDIOXRDTASE"/>
</dbReference>
<evidence type="ECO:0000313" key="19">
    <source>
        <dbReference type="EMBL" id="MCP8970217.1"/>
    </source>
</evidence>
<dbReference type="InterPro" id="IPR019480">
    <property type="entry name" value="Dihydroorotate_DH_Fe-S-bd"/>
</dbReference>
<dbReference type="SUPFAM" id="SSF63380">
    <property type="entry name" value="Riboflavin synthase domain-like"/>
    <property type="match status" value="1"/>
</dbReference>
<dbReference type="Pfam" id="PF10418">
    <property type="entry name" value="DHODB_Fe-S_bind"/>
    <property type="match status" value="1"/>
</dbReference>
<dbReference type="CDD" id="cd06218">
    <property type="entry name" value="DHOD_e_trans"/>
    <property type="match status" value="1"/>
</dbReference>
<reference evidence="19" key="1">
    <citation type="submission" date="2022-07" db="EMBL/GenBank/DDBJ databases">
        <authorList>
            <person name="Li W.-J."/>
            <person name="Deng Q.-Q."/>
        </authorList>
    </citation>
    <scope>NUCLEOTIDE SEQUENCE</scope>
    <source>
        <strain evidence="19">SYSU M60031</strain>
    </source>
</reference>
<dbReference type="Pfam" id="PF00970">
    <property type="entry name" value="FAD_binding_6"/>
    <property type="match status" value="1"/>
</dbReference>
<comment type="subunit">
    <text evidence="3 15">Heterotetramer of 2 PyrK and 2 PyrD type B subunits.</text>
</comment>
<dbReference type="InterPro" id="IPR001433">
    <property type="entry name" value="OxRdtase_FAD/NAD-bd"/>
</dbReference>
<protein>
    <recommendedName>
        <fullName evidence="13 15">Dihydroorotate dehydrogenase B (NAD(+)), electron transfer subunit</fullName>
    </recommendedName>
    <alternativeName>
        <fullName evidence="14 15">Dihydroorotate oxidase B, electron transfer subunit</fullName>
    </alternativeName>
</protein>
<comment type="similarity">
    <text evidence="2 15">Belongs to the PyrK family.</text>
</comment>
<feature type="binding site" evidence="15 17">
    <location>
        <position position="220"/>
    </location>
    <ligand>
        <name>[2Fe-2S] cluster</name>
        <dbReference type="ChEBI" id="CHEBI:190135"/>
    </ligand>
</feature>
<dbReference type="SUPFAM" id="SSF52343">
    <property type="entry name" value="Ferredoxin reductase-like, C-terminal NADP-linked domain"/>
    <property type="match status" value="1"/>
</dbReference>
<dbReference type="NCBIfam" id="NF000799">
    <property type="entry name" value="PRK00054.1-4"/>
    <property type="match status" value="1"/>
</dbReference>
<dbReference type="PROSITE" id="PS51384">
    <property type="entry name" value="FAD_FR"/>
    <property type="match status" value="1"/>
</dbReference>
<keyword evidence="20" id="KW-1185">Reference proteome</keyword>
<keyword evidence="7 15" id="KW-0479">Metal-binding</keyword>
<dbReference type="InterPro" id="IPR017927">
    <property type="entry name" value="FAD-bd_FR_type"/>
</dbReference>
<dbReference type="NCBIfam" id="NF000797">
    <property type="entry name" value="PRK00054.1-2"/>
    <property type="match status" value="1"/>
</dbReference>
<dbReference type="RefSeq" id="WP_254760136.1">
    <property type="nucleotide sequence ID" value="NZ_JANCLT010000010.1"/>
</dbReference>
<evidence type="ECO:0000256" key="5">
    <source>
        <dbReference type="ARBA" id="ARBA00022630"/>
    </source>
</evidence>
<dbReference type="InterPro" id="IPR008333">
    <property type="entry name" value="Cbr1-like_FAD-bd_dom"/>
</dbReference>
<evidence type="ECO:0000256" key="2">
    <source>
        <dbReference type="ARBA" id="ARBA00006422"/>
    </source>
</evidence>
<accession>A0AA41X7F6</accession>
<feature type="binding site" evidence="15 16">
    <location>
        <begin position="69"/>
        <end position="71"/>
    </location>
    <ligand>
        <name>FAD</name>
        <dbReference type="ChEBI" id="CHEBI:57692"/>
    </ligand>
</feature>
<dbReference type="EMBL" id="JANCLT010000010">
    <property type="protein sequence ID" value="MCP8970217.1"/>
    <property type="molecule type" value="Genomic_DNA"/>
</dbReference>
<comment type="cofactor">
    <cofactor evidence="17">
        <name>[2Fe-2S] cluster</name>
        <dbReference type="ChEBI" id="CHEBI:190135"/>
    </cofactor>
    <text evidence="17">Binds 1 [2Fe-2S] cluster per subunit.</text>
</comment>
<keyword evidence="9 15" id="KW-0665">Pyrimidine biosynthesis</keyword>
<evidence type="ECO:0000256" key="6">
    <source>
        <dbReference type="ARBA" id="ARBA00022714"/>
    </source>
</evidence>
<dbReference type="HAMAP" id="MF_01211">
    <property type="entry name" value="DHODB_Fe_S_bind"/>
    <property type="match status" value="1"/>
</dbReference>
<sequence length="258" mass="28087">MMQKQWMDVVSQREIATDIFELVLQGSLTAAMQPGQFVHVKTAEGDTPLLRRPISICSVDLEKQQFTMLYRAGGQGTKLLARKRAGEQVDVLGPLGNGFPVDEAHPGQTACLVGGGIGVPPLYELSKQLTAKGVRVIHVLGFQTKEAVFYEEEFQSLGDTYIATADGTYGTAGFVTDVLTHEGIQFDILYSCGPTPMLKALEERYHGRKAYLSLEERMGCGIGACFACVCHLQNDPTGYTYKKVCSDGPVFPIGEVVL</sequence>
<dbReference type="InterPro" id="IPR023455">
    <property type="entry name" value="Dihydroorotate_DHASE_ETsu"/>
</dbReference>
<evidence type="ECO:0000256" key="7">
    <source>
        <dbReference type="ARBA" id="ARBA00022723"/>
    </source>
</evidence>
<dbReference type="PIRSF" id="PIRSF006816">
    <property type="entry name" value="Cyc3_hyd_g"/>
    <property type="match status" value="1"/>
</dbReference>